<dbReference type="InterPro" id="IPR035370">
    <property type="entry name" value="Nrap_D5"/>
</dbReference>
<dbReference type="GO" id="GO:0034456">
    <property type="term" value="C:UTP-C complex"/>
    <property type="evidence" value="ECO:0007669"/>
    <property type="project" value="TreeGrafter"/>
</dbReference>
<feature type="domain" description="Nrap protein" evidence="6">
    <location>
        <begin position="98"/>
        <end position="231"/>
    </location>
</feature>
<evidence type="ECO:0000256" key="4">
    <source>
        <dbReference type="ARBA" id="ARBA00023242"/>
    </source>
</evidence>
<evidence type="ECO:0000259" key="7">
    <source>
        <dbReference type="Pfam" id="PF17403"/>
    </source>
</evidence>
<evidence type="ECO:0000259" key="11">
    <source>
        <dbReference type="Pfam" id="PF17407"/>
    </source>
</evidence>
<evidence type="ECO:0000259" key="10">
    <source>
        <dbReference type="Pfam" id="PF17406"/>
    </source>
</evidence>
<dbReference type="InterPro" id="IPR035369">
    <property type="entry name" value="Nrap_D4"/>
</dbReference>
<evidence type="ECO:0000259" key="6">
    <source>
        <dbReference type="Pfam" id="PF03813"/>
    </source>
</evidence>
<dbReference type="GO" id="GO:0032545">
    <property type="term" value="C:CURI complex"/>
    <property type="evidence" value="ECO:0007669"/>
    <property type="project" value="TreeGrafter"/>
</dbReference>
<dbReference type="Pfam" id="PF17406">
    <property type="entry name" value="Nrap_D5"/>
    <property type="match status" value="1"/>
</dbReference>
<name>A0AAV7EJ94_ARIFI</name>
<comment type="similarity">
    <text evidence="2 5">Belongs to the NRAP family.</text>
</comment>
<protein>
    <recommendedName>
        <fullName evidence="14">Nucleolar protein 6</fullName>
    </recommendedName>
</protein>
<feature type="domain" description="Nrap protein" evidence="7">
    <location>
        <begin position="238"/>
        <end position="381"/>
    </location>
</feature>
<keyword evidence="13" id="KW-1185">Reference proteome</keyword>
<dbReference type="GO" id="GO:0032040">
    <property type="term" value="C:small-subunit processome"/>
    <property type="evidence" value="ECO:0007669"/>
    <property type="project" value="TreeGrafter"/>
</dbReference>
<feature type="domain" description="Nrap protein" evidence="11">
    <location>
        <begin position="908"/>
        <end position="1044"/>
    </location>
</feature>
<dbReference type="Pfam" id="PF17403">
    <property type="entry name" value="Nrap_D2"/>
    <property type="match status" value="1"/>
</dbReference>
<dbReference type="InterPro" id="IPR035371">
    <property type="entry name" value="Nrap_D6"/>
</dbReference>
<evidence type="ECO:0000259" key="9">
    <source>
        <dbReference type="Pfam" id="PF17405"/>
    </source>
</evidence>
<evidence type="ECO:0008006" key="14">
    <source>
        <dbReference type="Google" id="ProtNLM"/>
    </source>
</evidence>
<dbReference type="InterPro" id="IPR005554">
    <property type="entry name" value="NOL6/Upt22"/>
</dbReference>
<evidence type="ECO:0000256" key="3">
    <source>
        <dbReference type="ARBA" id="ARBA00022884"/>
    </source>
</evidence>
<evidence type="ECO:0000313" key="13">
    <source>
        <dbReference type="Proteomes" id="UP000825729"/>
    </source>
</evidence>
<dbReference type="Pfam" id="PF17407">
    <property type="entry name" value="Nrap_D6"/>
    <property type="match status" value="1"/>
</dbReference>
<dbReference type="AlphaFoldDB" id="A0AAV7EJ94"/>
<dbReference type="InterPro" id="IPR035082">
    <property type="entry name" value="Nrap_D1"/>
</dbReference>
<reference evidence="12 13" key="1">
    <citation type="submission" date="2021-07" db="EMBL/GenBank/DDBJ databases">
        <title>The Aristolochia fimbriata genome: insights into angiosperm evolution, floral development and chemical biosynthesis.</title>
        <authorList>
            <person name="Jiao Y."/>
        </authorList>
    </citation>
    <scope>NUCLEOTIDE SEQUENCE [LARGE SCALE GENOMIC DNA]</scope>
    <source>
        <strain evidence="12">IBCAS-2021</strain>
        <tissue evidence="12">Leaf</tissue>
    </source>
</reference>
<comment type="caution">
    <text evidence="12">The sequence shown here is derived from an EMBL/GenBank/DDBJ whole genome shotgun (WGS) entry which is preliminary data.</text>
</comment>
<evidence type="ECO:0000256" key="2">
    <source>
        <dbReference type="ARBA" id="ARBA00006674"/>
    </source>
</evidence>
<dbReference type="Proteomes" id="UP000825729">
    <property type="component" value="Unassembled WGS sequence"/>
</dbReference>
<evidence type="ECO:0000256" key="5">
    <source>
        <dbReference type="RuleBase" id="RU364032"/>
    </source>
</evidence>
<dbReference type="GO" id="GO:0006364">
    <property type="term" value="P:rRNA processing"/>
    <property type="evidence" value="ECO:0007669"/>
    <property type="project" value="TreeGrafter"/>
</dbReference>
<keyword evidence="4 5" id="KW-0539">Nucleus</keyword>
<evidence type="ECO:0000256" key="1">
    <source>
        <dbReference type="ARBA" id="ARBA00004604"/>
    </source>
</evidence>
<sequence length="1053" mass="119870">MEFVADSLQLKVGELLKEVQLDYSKIKKIDGAVAAIRDQIDAIPEHKLAKVGSNAAPGFIRDLGVPADKIELTFRKPTHFEVAGSYAIKSVVKPNVNVDVLIRMPKECFHEKDFMNHRYHAKRCLYLTVIEKHLRAAPVVREIEWSPFQNEARKPVLIVYPELDLDEPFQLSVRLIPTVPILFSIAKLNLTRNNVRALNQGGVLQPTPKYNSSILEDMYLEDNATFVMTTFSGWKDLGEALILLKVWARQRSSVHAHDSLNGFLISVILAYLTTESGGNRINKSMKALQMFRVTLDFIATSKLWEAGFSLQAPGQSNVSKEEKRLRQQSFGVSLYDISGYFNLAYRMTKTALRELQEEAAWTLNCMDKCKDGGFEEVFMTKIDFAAKFDYCMRVNLKGNTKLLESSYCLDDERWRVYEEKVHSLLLEGLTDRAKLVRVAWNNRPSKWNIVDGFSEFDNGKLLIGILVCSSEKSFRVVDIGPHAENKEEVFKFRKLWGDKAELRRFKDGTIAESTVWECNQWERHLILRCITQHVLSRHLSVSPENMEHVAGQLDFCLIYGVKDPISGSSLLLKAFDELSKRLRQLDDIPLKVSSVQPLDPALRQTSAFPPVPHPLAYEKNSNRRLTEFMTCIQSLDVMIQLEGSGNWPLVDVAIKKTKSAFLLKIGESLENRWNMVCVASEDEVNVLMWGYSFRLRILHERSINLVRKQAGNNPLDTTLSLDRQLFLLGQHASMVNGLQGRYPIYGPVVRLAKRWVTSHLFSLFLGEEAIELLVAYLFLRPFPFRVPCSRITGFLRFLRLLSNYDWTFSPLVIDINNDLTLEDEKEINENFMATRKYGGNSVEPVMPVMFLATAYDKNSEAWTKSSPNASVLKRIATYARSSEELLTKLILEGQNGLLRWESLLRTPLTSYDAVVLLHRDKLSYPRLLFPSDMNQGKCVVQGKASKDFQMLISLGNANCTFEEARKKLLVNFDPLNCFVEDLKKEFSGTLKVWYDSLGGDAIGLTWEKSPSKKRNREDGSENGRDPISMVKEVGEVGKGFVKSIHILKAPRLA</sequence>
<accession>A0AAV7EJ94</accession>
<dbReference type="Pfam" id="PF17404">
    <property type="entry name" value="Nrap_D3"/>
    <property type="match status" value="1"/>
</dbReference>
<dbReference type="Pfam" id="PF03813">
    <property type="entry name" value="Nrap"/>
    <property type="match status" value="1"/>
</dbReference>
<gene>
    <name evidence="12" type="ORF">H6P81_008875</name>
</gene>
<dbReference type="PANTHER" id="PTHR17972">
    <property type="entry name" value="NUCLEOLAR RNA-ASSOCIATED PROTEIN"/>
    <property type="match status" value="1"/>
</dbReference>
<dbReference type="GO" id="GO:0006409">
    <property type="term" value="P:tRNA export from nucleus"/>
    <property type="evidence" value="ECO:0007669"/>
    <property type="project" value="TreeGrafter"/>
</dbReference>
<dbReference type="InterPro" id="IPR035367">
    <property type="entry name" value="Nrap_D2"/>
</dbReference>
<dbReference type="InterPro" id="IPR035368">
    <property type="entry name" value="Nrap_D3"/>
</dbReference>
<dbReference type="PANTHER" id="PTHR17972:SF0">
    <property type="entry name" value="NUCLEOLAR PROTEIN 6"/>
    <property type="match status" value="1"/>
</dbReference>
<dbReference type="Pfam" id="PF17405">
    <property type="entry name" value="Nrap_D4"/>
    <property type="match status" value="1"/>
</dbReference>
<dbReference type="GO" id="GO:0003723">
    <property type="term" value="F:RNA binding"/>
    <property type="evidence" value="ECO:0007669"/>
    <property type="project" value="UniProtKB-KW"/>
</dbReference>
<keyword evidence="3 5" id="KW-0694">RNA-binding</keyword>
<dbReference type="EMBL" id="JAINDJ010000004">
    <property type="protein sequence ID" value="KAG9448910.1"/>
    <property type="molecule type" value="Genomic_DNA"/>
</dbReference>
<comment type="subcellular location">
    <subcellularLocation>
        <location evidence="1 5">Nucleus</location>
        <location evidence="1 5">Nucleolus</location>
    </subcellularLocation>
</comment>
<dbReference type="Gene3D" id="1.10.1410.10">
    <property type="match status" value="1"/>
</dbReference>
<organism evidence="12 13">
    <name type="scientific">Aristolochia fimbriata</name>
    <name type="common">White veined hardy Dutchman's pipe vine</name>
    <dbReference type="NCBI Taxonomy" id="158543"/>
    <lineage>
        <taxon>Eukaryota</taxon>
        <taxon>Viridiplantae</taxon>
        <taxon>Streptophyta</taxon>
        <taxon>Embryophyta</taxon>
        <taxon>Tracheophyta</taxon>
        <taxon>Spermatophyta</taxon>
        <taxon>Magnoliopsida</taxon>
        <taxon>Magnoliidae</taxon>
        <taxon>Piperales</taxon>
        <taxon>Aristolochiaceae</taxon>
        <taxon>Aristolochia</taxon>
    </lineage>
</organism>
<feature type="domain" description="Nrap protein" evidence="9">
    <location>
        <begin position="565"/>
        <end position="739"/>
    </location>
</feature>
<evidence type="ECO:0000259" key="8">
    <source>
        <dbReference type="Pfam" id="PF17404"/>
    </source>
</evidence>
<feature type="domain" description="Nrap protein" evidence="10">
    <location>
        <begin position="742"/>
        <end position="894"/>
    </location>
</feature>
<feature type="domain" description="Nrap protein" evidence="8">
    <location>
        <begin position="385"/>
        <end position="540"/>
    </location>
</feature>
<evidence type="ECO:0000313" key="12">
    <source>
        <dbReference type="EMBL" id="KAG9448910.1"/>
    </source>
</evidence>
<proteinExistence type="inferred from homology"/>